<sequence>MQFETSRNITTSEFRDILIRSTLGERRPIENFRTLEAMIKNADLVCTAWDNDKLVGIARSVTDFEYCCYLSDLAVDVTYQNRGVGKQLIELTKQQLGDNTTLILLSAPKAVEYYPKIGFNPHNSAWTIKSREPLTP</sequence>
<dbReference type="PANTHER" id="PTHR43233:SF1">
    <property type="entry name" value="FAMILY N-ACETYLTRANSFERASE, PUTATIVE (AFU_ORTHOLOGUE AFUA_6G03350)-RELATED"/>
    <property type="match status" value="1"/>
</dbReference>
<evidence type="ECO:0000313" key="3">
    <source>
        <dbReference type="Proteomes" id="UP000729733"/>
    </source>
</evidence>
<dbReference type="Proteomes" id="UP000729733">
    <property type="component" value="Unassembled WGS sequence"/>
</dbReference>
<gene>
    <name evidence="2" type="ORF">I4641_23505</name>
</gene>
<dbReference type="EMBL" id="JADWDC010000135">
    <property type="protein sequence ID" value="MCC0179903.1"/>
    <property type="molecule type" value="Genomic_DNA"/>
</dbReference>
<dbReference type="InterPro" id="IPR016181">
    <property type="entry name" value="Acyl_CoA_acyltransferase"/>
</dbReference>
<organism evidence="2 3">
    <name type="scientific">Waterburya agarophytonicola KI4</name>
    <dbReference type="NCBI Taxonomy" id="2874699"/>
    <lineage>
        <taxon>Bacteria</taxon>
        <taxon>Bacillati</taxon>
        <taxon>Cyanobacteriota</taxon>
        <taxon>Cyanophyceae</taxon>
        <taxon>Pleurocapsales</taxon>
        <taxon>Hyellaceae</taxon>
        <taxon>Waterburya</taxon>
        <taxon>Waterburya agarophytonicola</taxon>
    </lineage>
</organism>
<name>A0A964BXT7_9CYAN</name>
<dbReference type="AlphaFoldDB" id="A0A964BXT7"/>
<dbReference type="InterPro" id="IPR053144">
    <property type="entry name" value="Acetyltransferase_Butenolide"/>
</dbReference>
<comment type="caution">
    <text evidence="2">The sequence shown here is derived from an EMBL/GenBank/DDBJ whole genome shotgun (WGS) entry which is preliminary data.</text>
</comment>
<dbReference type="RefSeq" id="WP_229643004.1">
    <property type="nucleotide sequence ID" value="NZ_JADWDC010000135.1"/>
</dbReference>
<dbReference type="InterPro" id="IPR000182">
    <property type="entry name" value="GNAT_dom"/>
</dbReference>
<dbReference type="Pfam" id="PF13673">
    <property type="entry name" value="Acetyltransf_10"/>
    <property type="match status" value="1"/>
</dbReference>
<protein>
    <submittedName>
        <fullName evidence="2">GNAT family N-acetyltransferase</fullName>
    </submittedName>
</protein>
<proteinExistence type="predicted"/>
<dbReference type="GO" id="GO:0016747">
    <property type="term" value="F:acyltransferase activity, transferring groups other than amino-acyl groups"/>
    <property type="evidence" value="ECO:0007669"/>
    <property type="project" value="InterPro"/>
</dbReference>
<reference evidence="2" key="1">
    <citation type="journal article" date="2021" name="Antonie Van Leeuwenhoek">
        <title>Draft genome and description of Waterburya agarophytonicola gen. nov. sp. nov. (Pleurocapsales, Cyanobacteria): a seaweed symbiont.</title>
        <authorList>
            <person name="Bonthond G."/>
            <person name="Shalygin S."/>
            <person name="Bayer T."/>
            <person name="Weinberger F."/>
        </authorList>
    </citation>
    <scope>NUCLEOTIDE SEQUENCE</scope>
    <source>
        <strain evidence="2">KI4</strain>
    </source>
</reference>
<keyword evidence="3" id="KW-1185">Reference proteome</keyword>
<feature type="domain" description="N-acetyltransferase" evidence="1">
    <location>
        <begin position="1"/>
        <end position="136"/>
    </location>
</feature>
<dbReference type="Gene3D" id="3.40.630.30">
    <property type="match status" value="1"/>
</dbReference>
<dbReference type="PROSITE" id="PS51186">
    <property type="entry name" value="GNAT"/>
    <property type="match status" value="1"/>
</dbReference>
<evidence type="ECO:0000259" key="1">
    <source>
        <dbReference type="PROSITE" id="PS51186"/>
    </source>
</evidence>
<dbReference type="CDD" id="cd04301">
    <property type="entry name" value="NAT_SF"/>
    <property type="match status" value="1"/>
</dbReference>
<dbReference type="PANTHER" id="PTHR43233">
    <property type="entry name" value="FAMILY N-ACETYLTRANSFERASE, PUTATIVE (AFU_ORTHOLOGUE AFUA_6G03350)-RELATED"/>
    <property type="match status" value="1"/>
</dbReference>
<evidence type="ECO:0000313" key="2">
    <source>
        <dbReference type="EMBL" id="MCC0179903.1"/>
    </source>
</evidence>
<accession>A0A964BXT7</accession>
<dbReference type="SUPFAM" id="SSF55729">
    <property type="entry name" value="Acyl-CoA N-acyltransferases (Nat)"/>
    <property type="match status" value="1"/>
</dbReference>